<sequence>METNKPFTLRWNRIDKYLIEDSSPLYLLSQFHIGKSNNDSIKVKTIIGRPDNNKMHKYKLYKYNAGQYVRLLHSGSKEKYINSVSYLYLVVLPYYGLKRRDGYDIELISKDYCGYKCELLVPVVV</sequence>
<evidence type="ECO:0000313" key="2">
    <source>
        <dbReference type="EMBL" id="HAF9622614.1"/>
    </source>
</evidence>
<evidence type="ECO:0000259" key="1">
    <source>
        <dbReference type="Pfam" id="PF06445"/>
    </source>
</evidence>
<gene>
    <name evidence="2" type="ORF">G8P07_003498</name>
</gene>
<dbReference type="InterPro" id="IPR029442">
    <property type="entry name" value="GyrI-like"/>
</dbReference>
<feature type="domain" description="GyrI-like small molecule binding" evidence="1">
    <location>
        <begin position="21"/>
        <end position="123"/>
    </location>
</feature>
<dbReference type="SUPFAM" id="SSF55136">
    <property type="entry name" value="Probable bacterial effector-binding domain"/>
    <property type="match status" value="1"/>
</dbReference>
<name>A0A755RYP4_SALER</name>
<dbReference type="Pfam" id="PF06445">
    <property type="entry name" value="GyrI-like"/>
    <property type="match status" value="1"/>
</dbReference>
<proteinExistence type="predicted"/>
<protein>
    <submittedName>
        <fullName evidence="2">GyrI-like domain-containing protein</fullName>
    </submittedName>
</protein>
<dbReference type="InterPro" id="IPR011256">
    <property type="entry name" value="Reg_factor_effector_dom_sf"/>
</dbReference>
<dbReference type="Gene3D" id="3.20.80.10">
    <property type="entry name" value="Regulatory factor, effector binding domain"/>
    <property type="match status" value="1"/>
</dbReference>
<dbReference type="AlphaFoldDB" id="A0A755RYP4"/>
<reference evidence="2" key="2">
    <citation type="submission" date="2020-02" db="EMBL/GenBank/DDBJ databases">
        <authorList>
            <consortium name="NCBI Pathogen Detection Project"/>
        </authorList>
    </citation>
    <scope>NUCLEOTIDE SEQUENCE</scope>
    <source>
        <strain evidence="2">MA.S/19990610</strain>
    </source>
</reference>
<organism evidence="2">
    <name type="scientific">Salmonella enterica</name>
    <name type="common">Salmonella choleraesuis</name>
    <dbReference type="NCBI Taxonomy" id="28901"/>
    <lineage>
        <taxon>Bacteria</taxon>
        <taxon>Pseudomonadati</taxon>
        <taxon>Pseudomonadota</taxon>
        <taxon>Gammaproteobacteria</taxon>
        <taxon>Enterobacterales</taxon>
        <taxon>Enterobacteriaceae</taxon>
        <taxon>Salmonella</taxon>
    </lineage>
</organism>
<comment type="caution">
    <text evidence="2">The sequence shown here is derived from an EMBL/GenBank/DDBJ whole genome shotgun (WGS) entry which is preliminary data.</text>
</comment>
<reference evidence="2" key="1">
    <citation type="journal article" date="2018" name="Genome Biol.">
        <title>SKESA: strategic k-mer extension for scrupulous assemblies.</title>
        <authorList>
            <person name="Souvorov A."/>
            <person name="Agarwala R."/>
            <person name="Lipman D.J."/>
        </authorList>
    </citation>
    <scope>NUCLEOTIDE SEQUENCE</scope>
    <source>
        <strain evidence="2">MA.S/19990610</strain>
    </source>
</reference>
<accession>A0A755RYP4</accession>
<dbReference type="EMBL" id="DAAWWD010000011">
    <property type="protein sequence ID" value="HAF9622614.1"/>
    <property type="molecule type" value="Genomic_DNA"/>
</dbReference>